<evidence type="ECO:0000256" key="7">
    <source>
        <dbReference type="ARBA" id="ARBA00034343"/>
    </source>
</evidence>
<evidence type="ECO:0000313" key="11">
    <source>
        <dbReference type="Proteomes" id="UP000662782"/>
    </source>
</evidence>
<comment type="catalytic activity">
    <reaction evidence="3">
        <text>3',3',3'-c-tri-AMP + H2O = A[3'-5']pA[3'-5']pAp[3'] + H(+)</text>
        <dbReference type="Rhea" id="RHEA:72859"/>
        <dbReference type="ChEBI" id="CHEBI:15377"/>
        <dbReference type="ChEBI" id="CHEBI:15378"/>
        <dbReference type="ChEBI" id="CHEBI:192523"/>
        <dbReference type="ChEBI" id="CHEBI:192530"/>
    </reaction>
    <physiologicalReaction direction="left-to-right" evidence="3">
        <dbReference type="Rhea" id="RHEA:72860"/>
    </physiologicalReaction>
</comment>
<comment type="catalytic activity">
    <reaction evidence="5">
        <text>3',3'-cGAMP + H2O = G[3'-5']pAp[3'] + H(+)</text>
        <dbReference type="Rhea" id="RHEA:72831"/>
        <dbReference type="ChEBI" id="CHEBI:15377"/>
        <dbReference type="ChEBI" id="CHEBI:15378"/>
        <dbReference type="ChEBI" id="CHEBI:71501"/>
        <dbReference type="ChEBI" id="CHEBI:192497"/>
    </reaction>
    <physiologicalReaction direction="left-to-right" evidence="5">
        <dbReference type="Rhea" id="RHEA:72832"/>
    </physiologicalReaction>
</comment>
<dbReference type="Pfam" id="PF23474">
    <property type="entry name" value="Acb1"/>
    <property type="match status" value="1"/>
</dbReference>
<comment type="catalytic activity">
    <reaction evidence="2">
        <text>3',3',3'-cAAG + H2O = G[3'-5']pA[3'-5']pAp[3'] + H(+)</text>
        <dbReference type="Rhea" id="RHEA:72863"/>
        <dbReference type="ChEBI" id="CHEBI:15377"/>
        <dbReference type="ChEBI" id="CHEBI:15378"/>
        <dbReference type="ChEBI" id="CHEBI:143810"/>
        <dbReference type="ChEBI" id="CHEBI:192532"/>
    </reaction>
    <physiologicalReaction direction="left-to-right" evidence="2">
        <dbReference type="Rhea" id="RHEA:72864"/>
    </physiologicalReaction>
</comment>
<comment type="catalytic activity">
    <reaction evidence="8">
        <text>3',3'-cUAMP + H2O = U[3'-5']pAp[3'] + H(+)</text>
        <dbReference type="Rhea" id="RHEA:72835"/>
        <dbReference type="ChEBI" id="CHEBI:15377"/>
        <dbReference type="ChEBI" id="CHEBI:15378"/>
        <dbReference type="ChEBI" id="CHEBI:143809"/>
        <dbReference type="ChEBI" id="CHEBI:192498"/>
    </reaction>
    <physiologicalReaction direction="left-to-right" evidence="8">
        <dbReference type="Rhea" id="RHEA:72836"/>
    </physiologicalReaction>
</comment>
<evidence type="ECO:0000256" key="3">
    <source>
        <dbReference type="ARBA" id="ARBA00034240"/>
    </source>
</evidence>
<evidence type="ECO:0000313" key="10">
    <source>
        <dbReference type="EMBL" id="QPB09175.1"/>
    </source>
</evidence>
<protein>
    <recommendedName>
        <fullName evidence="7">Anti-CBASS protein Acb1</fullName>
    </recommendedName>
</protein>
<organism evidence="10 11">
    <name type="scientific">Klebsiella phage Miami</name>
    <dbReference type="NCBI Taxonomy" id="2767581"/>
    <lineage>
        <taxon>Viruses</taxon>
        <taxon>Duplodnaviria</taxon>
        <taxon>Heunggongvirae</taxon>
        <taxon>Uroviricota</taxon>
        <taxon>Caudoviricetes</taxon>
        <taxon>Chimalliviridae</taxon>
        <taxon>Miamivirus</taxon>
        <taxon>Miamivirus miami</taxon>
    </lineage>
</organism>
<evidence type="ECO:0000259" key="9">
    <source>
        <dbReference type="Pfam" id="PF23474"/>
    </source>
</evidence>
<feature type="domain" description="Anti-CBASS protein Acb1-like C-terminal" evidence="9">
    <location>
        <begin position="36"/>
        <end position="108"/>
    </location>
</feature>
<keyword evidence="1" id="KW-0378">Hydrolase</keyword>
<comment type="catalytic activity">
    <reaction evidence="4">
        <text>3',3',3'-cAAG + H2O = A[3'-5']pG[3'-5']pAp[3'] + H(+)</text>
        <dbReference type="Rhea" id="RHEA:72867"/>
        <dbReference type="ChEBI" id="CHEBI:15377"/>
        <dbReference type="ChEBI" id="CHEBI:15378"/>
        <dbReference type="ChEBI" id="CHEBI:143810"/>
        <dbReference type="ChEBI" id="CHEBI:192533"/>
    </reaction>
    <physiologicalReaction direction="left-to-right" evidence="4">
        <dbReference type="Rhea" id="RHEA:72868"/>
    </physiologicalReaction>
</comment>
<evidence type="ECO:0000256" key="6">
    <source>
        <dbReference type="ARBA" id="ARBA00034316"/>
    </source>
</evidence>
<evidence type="ECO:0000256" key="2">
    <source>
        <dbReference type="ARBA" id="ARBA00034233"/>
    </source>
</evidence>
<evidence type="ECO:0000256" key="1">
    <source>
        <dbReference type="ARBA" id="ARBA00022801"/>
    </source>
</evidence>
<name>A0A873WM59_9CAUD</name>
<reference evidence="10 11" key="1">
    <citation type="submission" date="2020-07" db="EMBL/GenBank/DDBJ databases">
        <title>Complete genome sequence of Klebsiella pneumoniae phage Miami.</title>
        <authorList>
            <person name="Mora D.A."/>
            <person name="Lessor L."/>
            <person name="Gill J."/>
            <person name="Liu M."/>
        </authorList>
    </citation>
    <scope>NUCLEOTIDE SEQUENCE [LARGE SCALE GENOMIC DNA]</scope>
</reference>
<evidence type="ECO:0000256" key="5">
    <source>
        <dbReference type="ARBA" id="ARBA00034283"/>
    </source>
</evidence>
<evidence type="ECO:0000256" key="4">
    <source>
        <dbReference type="ARBA" id="ARBA00034244"/>
    </source>
</evidence>
<keyword evidence="11" id="KW-1185">Reference proteome</keyword>
<dbReference type="EMBL" id="MT701590">
    <property type="protein sequence ID" value="QPB09175.1"/>
    <property type="molecule type" value="Genomic_DNA"/>
</dbReference>
<comment type="similarity">
    <text evidence="6">Belongs to the anti-CBASS protein Acb1 family.</text>
</comment>
<dbReference type="Proteomes" id="UP000662782">
    <property type="component" value="Segment"/>
</dbReference>
<sequence length="129" mass="14548">MLDAGCLPLDEGSYHATLIFDIHQDGVIPNVPMIPEKIFEGKVIGIKELGERKGDIISAVVLELDSPELIEEHDRLIQCGYGHSYPDYIPHISLAYKVTEEQMEDLKRQCESLIGKTFYLSGESIDWID</sequence>
<dbReference type="GO" id="GO:0016787">
    <property type="term" value="F:hydrolase activity"/>
    <property type="evidence" value="ECO:0007669"/>
    <property type="project" value="UniProtKB-KW"/>
</dbReference>
<accession>A0A873WM59</accession>
<evidence type="ECO:0000256" key="8">
    <source>
        <dbReference type="ARBA" id="ARBA00048123"/>
    </source>
</evidence>
<dbReference type="GO" id="GO:0016874">
    <property type="term" value="F:ligase activity"/>
    <property type="evidence" value="ECO:0007669"/>
    <property type="project" value="UniProtKB-KW"/>
</dbReference>
<keyword evidence="10" id="KW-0436">Ligase</keyword>
<proteinExistence type="inferred from homology"/>
<dbReference type="InterPro" id="IPR056175">
    <property type="entry name" value="Acb1-like_C"/>
</dbReference>
<gene>
    <name evidence="10" type="ORF">CPT_Miami_080</name>
</gene>